<evidence type="ECO:0000256" key="4">
    <source>
        <dbReference type="ARBA" id="ARBA00022448"/>
    </source>
</evidence>
<dbReference type="GO" id="GO:0016020">
    <property type="term" value="C:membrane"/>
    <property type="evidence" value="ECO:0007669"/>
    <property type="project" value="UniProtKB-SubCell"/>
</dbReference>
<keyword evidence="5" id="KW-0963">Cytoplasm</keyword>
<feature type="domain" description="CRAL-TRIO" evidence="11">
    <location>
        <begin position="353"/>
        <end position="532"/>
    </location>
</feature>
<keyword evidence="4" id="KW-0813">Transport</keyword>
<feature type="compositionally biased region" description="Low complexity" evidence="10">
    <location>
        <begin position="231"/>
        <end position="270"/>
    </location>
</feature>
<dbReference type="InterPro" id="IPR044834">
    <property type="entry name" value="PATL"/>
</dbReference>
<evidence type="ECO:0000256" key="2">
    <source>
        <dbReference type="ARBA" id="ARBA00004496"/>
    </source>
</evidence>
<dbReference type="Pfam" id="PF25099">
    <property type="entry name" value="GOLD_PATL1_C"/>
    <property type="match status" value="1"/>
</dbReference>
<evidence type="ECO:0000256" key="10">
    <source>
        <dbReference type="SAM" id="MobiDB-lite"/>
    </source>
</evidence>
<dbReference type="AlphaFoldDB" id="A0A2R6WBH8"/>
<accession>A0A2R6WBH8</accession>
<evidence type="ECO:0000259" key="11">
    <source>
        <dbReference type="PROSITE" id="PS50191"/>
    </source>
</evidence>
<evidence type="ECO:0000313" key="14">
    <source>
        <dbReference type="Proteomes" id="UP000244005"/>
    </source>
</evidence>
<dbReference type="InterPro" id="IPR001251">
    <property type="entry name" value="CRAL-TRIO_dom"/>
</dbReference>
<dbReference type="SUPFAM" id="SSF101576">
    <property type="entry name" value="Supernatant protein factor (SPF), C-terminal domain"/>
    <property type="match status" value="1"/>
</dbReference>
<proteinExistence type="inferred from homology"/>
<dbReference type="Gramene" id="Mp4g06280.1">
    <property type="protein sequence ID" value="Mp4g06280.1.cds"/>
    <property type="gene ID" value="Mp4g06280"/>
</dbReference>
<dbReference type="GO" id="GO:0008289">
    <property type="term" value="F:lipid binding"/>
    <property type="evidence" value="ECO:0007669"/>
    <property type="project" value="UniProtKB-KW"/>
</dbReference>
<dbReference type="PANTHER" id="PTHR45932:SF17">
    <property type="entry name" value="CELLULAR RETINALDEHYDE-BINDING_TRIPLE FUNCTION DOMAIN-CONTAINING PROTEIN"/>
    <property type="match status" value="1"/>
</dbReference>
<organism evidence="13 14">
    <name type="scientific">Marchantia polymorpha</name>
    <name type="common">Common liverwort</name>
    <name type="synonym">Marchantia aquatica</name>
    <dbReference type="NCBI Taxonomy" id="3197"/>
    <lineage>
        <taxon>Eukaryota</taxon>
        <taxon>Viridiplantae</taxon>
        <taxon>Streptophyta</taxon>
        <taxon>Embryophyta</taxon>
        <taxon>Marchantiophyta</taxon>
        <taxon>Marchantiopsida</taxon>
        <taxon>Marchantiidae</taxon>
        <taxon>Marchantiales</taxon>
        <taxon>Marchantiaceae</taxon>
        <taxon>Marchantia</taxon>
    </lineage>
</organism>
<dbReference type="Proteomes" id="UP000244005">
    <property type="component" value="Unassembled WGS sequence"/>
</dbReference>
<dbReference type="PROSITE" id="PS50191">
    <property type="entry name" value="CRAL_TRIO"/>
    <property type="match status" value="1"/>
</dbReference>
<dbReference type="Pfam" id="PF00650">
    <property type="entry name" value="CRAL_TRIO"/>
    <property type="match status" value="1"/>
</dbReference>
<dbReference type="SUPFAM" id="SSF46938">
    <property type="entry name" value="CRAL/TRIO N-terminal domain"/>
    <property type="match status" value="1"/>
</dbReference>
<dbReference type="InterPro" id="IPR036598">
    <property type="entry name" value="GOLD_dom_sf"/>
</dbReference>
<keyword evidence="6" id="KW-0132">Cell division</keyword>
<keyword evidence="9" id="KW-0131">Cell cycle</keyword>
<dbReference type="Gene3D" id="3.40.525.10">
    <property type="entry name" value="CRAL-TRIO lipid binding domain"/>
    <property type="match status" value="1"/>
</dbReference>
<dbReference type="GO" id="GO:0051301">
    <property type="term" value="P:cell division"/>
    <property type="evidence" value="ECO:0007669"/>
    <property type="project" value="UniProtKB-KW"/>
</dbReference>
<dbReference type="EMBL" id="KZ772786">
    <property type="protein sequence ID" value="PTQ31205.1"/>
    <property type="molecule type" value="Genomic_DNA"/>
</dbReference>
<dbReference type="PROSITE" id="PS50866">
    <property type="entry name" value="GOLD"/>
    <property type="match status" value="1"/>
</dbReference>
<evidence type="ECO:0000259" key="12">
    <source>
        <dbReference type="PROSITE" id="PS50866"/>
    </source>
</evidence>
<dbReference type="SMART" id="SM00516">
    <property type="entry name" value="SEC14"/>
    <property type="match status" value="1"/>
</dbReference>
<evidence type="ECO:0000256" key="3">
    <source>
        <dbReference type="ARBA" id="ARBA00007155"/>
    </source>
</evidence>
<evidence type="ECO:0000256" key="9">
    <source>
        <dbReference type="ARBA" id="ARBA00023306"/>
    </source>
</evidence>
<comment type="similarity">
    <text evidence="3">Belongs to the patellin family.</text>
</comment>
<protein>
    <recommendedName>
        <fullName evidence="15">CRAL-TRIO domain-containing protein</fullName>
    </recommendedName>
</protein>
<dbReference type="Gene3D" id="2.60.120.680">
    <property type="entry name" value="GOLD domain"/>
    <property type="match status" value="1"/>
</dbReference>
<dbReference type="CDD" id="cd00170">
    <property type="entry name" value="SEC14"/>
    <property type="match status" value="1"/>
</dbReference>
<dbReference type="InterPro" id="IPR011074">
    <property type="entry name" value="CRAL/TRIO_N_dom"/>
</dbReference>
<feature type="region of interest" description="Disordered" evidence="10">
    <location>
        <begin position="26"/>
        <end position="84"/>
    </location>
</feature>
<dbReference type="InterPro" id="IPR056794">
    <property type="entry name" value="PATL1-6_C_GOLD"/>
</dbReference>
<feature type="region of interest" description="Disordered" evidence="10">
    <location>
        <begin position="201"/>
        <end position="303"/>
    </location>
</feature>
<dbReference type="PRINTS" id="PR00180">
    <property type="entry name" value="CRETINALDHBP"/>
</dbReference>
<sequence length="653" mass="69578">MATPDAEETVAAPSTAEAVVAEAVRADGGDKEAVKSTSAAETIPAATPEEAPKSTEAVAPETTAESVEQELPEAAPVEPSIPEFKEESNLVADLKENEKKALEDFKLRIEKAIKDDEFRVPKKVVEVPKEPEPVAAPAAPVEEKKDADATTTAAAPDAAAPSSTETPAAPTAETSAPVSVEAVKEETAVAVAVVAAVEEKLEAAPKEESVAAPTPTPTPTTTEAVPPPATPEVQETTPAPEAAPAAVEAPAAAAPPAVEAESPPAAAAVETESKEEAAPAAAEVAKEAPVEEEPEDTTPPEDIALWGVPLLHTKGDKRTDVILLKFLRARDFNVNDAFSQLKKTIIWRKTFKADTLLDEEFGTDLDGFAYMHGKDKEGHPVCYNVYGFEDKELYQKTFGDSSKINAFLRWRIQVLEKGIKLLNFSPEGPSAMVQITDLKNTPGPGKKDLKKVANQAVVLLQDNYPELVAKKVFINVPWYFSALYSIVSPFLSQRTKSKFVVAPAGKTTEALLKFIPAEYVPVNYGGLSRLNDTEFSGVEAPASDVIVKAGEKSHIEIPVTEVGGTVVWDLAVVGYDVSYGAEYVPSAEGAYTTIIEKTKKLPSSTEEPVRNSFKITEPGKVVLTVDNSSRKKKIVIYRHTVKVAPAAESELAG</sequence>
<dbReference type="InterPro" id="IPR009038">
    <property type="entry name" value="GOLD_dom"/>
</dbReference>
<dbReference type="InterPro" id="IPR036273">
    <property type="entry name" value="CRAL/TRIO_N_dom_sf"/>
</dbReference>
<evidence type="ECO:0000256" key="1">
    <source>
        <dbReference type="ARBA" id="ARBA00004370"/>
    </source>
</evidence>
<evidence type="ECO:0000313" key="13">
    <source>
        <dbReference type="EMBL" id="PTQ31205.1"/>
    </source>
</evidence>
<feature type="domain" description="GOLD" evidence="12">
    <location>
        <begin position="531"/>
        <end position="641"/>
    </location>
</feature>
<keyword evidence="7" id="KW-0446">Lipid-binding</keyword>
<evidence type="ECO:0000256" key="6">
    <source>
        <dbReference type="ARBA" id="ARBA00022618"/>
    </source>
</evidence>
<dbReference type="SMART" id="SM01100">
    <property type="entry name" value="CRAL_TRIO_N"/>
    <property type="match status" value="1"/>
</dbReference>
<dbReference type="Pfam" id="PF03765">
    <property type="entry name" value="CRAL_TRIO_N"/>
    <property type="match status" value="1"/>
</dbReference>
<keyword evidence="8" id="KW-0472">Membrane</keyword>
<reference evidence="14" key="1">
    <citation type="journal article" date="2017" name="Cell">
        <title>Insights into land plant evolution garnered from the Marchantia polymorpha genome.</title>
        <authorList>
            <person name="Bowman J.L."/>
            <person name="Kohchi T."/>
            <person name="Yamato K.T."/>
            <person name="Jenkins J."/>
            <person name="Shu S."/>
            <person name="Ishizaki K."/>
            <person name="Yamaoka S."/>
            <person name="Nishihama R."/>
            <person name="Nakamura Y."/>
            <person name="Berger F."/>
            <person name="Adam C."/>
            <person name="Aki S.S."/>
            <person name="Althoff F."/>
            <person name="Araki T."/>
            <person name="Arteaga-Vazquez M.A."/>
            <person name="Balasubrmanian S."/>
            <person name="Barry K."/>
            <person name="Bauer D."/>
            <person name="Boehm C.R."/>
            <person name="Briginshaw L."/>
            <person name="Caballero-Perez J."/>
            <person name="Catarino B."/>
            <person name="Chen F."/>
            <person name="Chiyoda S."/>
            <person name="Chovatia M."/>
            <person name="Davies K.M."/>
            <person name="Delmans M."/>
            <person name="Demura T."/>
            <person name="Dierschke T."/>
            <person name="Dolan L."/>
            <person name="Dorantes-Acosta A.E."/>
            <person name="Eklund D.M."/>
            <person name="Florent S.N."/>
            <person name="Flores-Sandoval E."/>
            <person name="Fujiyama A."/>
            <person name="Fukuzawa H."/>
            <person name="Galik B."/>
            <person name="Grimanelli D."/>
            <person name="Grimwood J."/>
            <person name="Grossniklaus U."/>
            <person name="Hamada T."/>
            <person name="Haseloff J."/>
            <person name="Hetherington A.J."/>
            <person name="Higo A."/>
            <person name="Hirakawa Y."/>
            <person name="Hundley H.N."/>
            <person name="Ikeda Y."/>
            <person name="Inoue K."/>
            <person name="Inoue S.I."/>
            <person name="Ishida S."/>
            <person name="Jia Q."/>
            <person name="Kakita M."/>
            <person name="Kanazawa T."/>
            <person name="Kawai Y."/>
            <person name="Kawashima T."/>
            <person name="Kennedy M."/>
            <person name="Kinose K."/>
            <person name="Kinoshita T."/>
            <person name="Kohara Y."/>
            <person name="Koide E."/>
            <person name="Komatsu K."/>
            <person name="Kopischke S."/>
            <person name="Kubo M."/>
            <person name="Kyozuka J."/>
            <person name="Lagercrantz U."/>
            <person name="Lin S.S."/>
            <person name="Lindquist E."/>
            <person name="Lipzen A.M."/>
            <person name="Lu C.W."/>
            <person name="De Luna E."/>
            <person name="Martienssen R.A."/>
            <person name="Minamino N."/>
            <person name="Mizutani M."/>
            <person name="Mizutani M."/>
            <person name="Mochizuki N."/>
            <person name="Monte I."/>
            <person name="Mosher R."/>
            <person name="Nagasaki H."/>
            <person name="Nakagami H."/>
            <person name="Naramoto S."/>
            <person name="Nishitani K."/>
            <person name="Ohtani M."/>
            <person name="Okamoto T."/>
            <person name="Okumura M."/>
            <person name="Phillips J."/>
            <person name="Pollak B."/>
            <person name="Reinders A."/>
            <person name="Rovekamp M."/>
            <person name="Sano R."/>
            <person name="Sawa S."/>
            <person name="Schmid M.W."/>
            <person name="Shirakawa M."/>
            <person name="Solano R."/>
            <person name="Spunde A."/>
            <person name="Suetsugu N."/>
            <person name="Sugano S."/>
            <person name="Sugiyama A."/>
            <person name="Sun R."/>
            <person name="Suzuki Y."/>
            <person name="Takenaka M."/>
            <person name="Takezawa D."/>
            <person name="Tomogane H."/>
            <person name="Tsuzuki M."/>
            <person name="Ueda T."/>
            <person name="Umeda M."/>
            <person name="Ward J.M."/>
            <person name="Watanabe Y."/>
            <person name="Yazaki K."/>
            <person name="Yokoyama R."/>
            <person name="Yoshitake Y."/>
            <person name="Yotsui I."/>
            <person name="Zachgo S."/>
            <person name="Schmutz J."/>
        </authorList>
    </citation>
    <scope>NUCLEOTIDE SEQUENCE [LARGE SCALE GENOMIC DNA]</scope>
    <source>
        <strain evidence="14">Tak-1</strain>
    </source>
</reference>
<evidence type="ECO:0000256" key="7">
    <source>
        <dbReference type="ARBA" id="ARBA00023121"/>
    </source>
</evidence>
<evidence type="ECO:0000256" key="8">
    <source>
        <dbReference type="ARBA" id="ARBA00023136"/>
    </source>
</evidence>
<dbReference type="PANTHER" id="PTHR45932">
    <property type="entry name" value="PATELLIN-1"/>
    <property type="match status" value="1"/>
</dbReference>
<dbReference type="OrthoDB" id="75724at2759"/>
<feature type="compositionally biased region" description="Low complexity" evidence="10">
    <location>
        <begin position="149"/>
        <end position="181"/>
    </location>
</feature>
<evidence type="ECO:0008006" key="15">
    <source>
        <dbReference type="Google" id="ProtNLM"/>
    </source>
</evidence>
<dbReference type="GO" id="GO:0005737">
    <property type="term" value="C:cytoplasm"/>
    <property type="evidence" value="ECO:0007669"/>
    <property type="project" value="UniProtKB-SubCell"/>
</dbReference>
<dbReference type="OMA" id="WYLALST"/>
<keyword evidence="14" id="KW-1185">Reference proteome</keyword>
<dbReference type="InterPro" id="IPR036865">
    <property type="entry name" value="CRAL-TRIO_dom_sf"/>
</dbReference>
<feature type="compositionally biased region" description="Low complexity" evidence="10">
    <location>
        <begin position="36"/>
        <end position="49"/>
    </location>
</feature>
<comment type="subcellular location">
    <subcellularLocation>
        <location evidence="2">Cytoplasm</location>
    </subcellularLocation>
    <subcellularLocation>
        <location evidence="1">Membrane</location>
    </subcellularLocation>
</comment>
<feature type="compositionally biased region" description="Acidic residues" evidence="10">
    <location>
        <begin position="290"/>
        <end position="299"/>
    </location>
</feature>
<dbReference type="SUPFAM" id="SSF52087">
    <property type="entry name" value="CRAL/TRIO domain"/>
    <property type="match status" value="1"/>
</dbReference>
<feature type="region of interest" description="Disordered" evidence="10">
    <location>
        <begin position="128"/>
        <end position="182"/>
    </location>
</feature>
<evidence type="ECO:0000256" key="5">
    <source>
        <dbReference type="ARBA" id="ARBA00022490"/>
    </source>
</evidence>
<gene>
    <name evidence="13" type="ORF">MARPO_0114s0025</name>
</gene>
<name>A0A2R6WBH8_MARPO</name>